<dbReference type="GO" id="GO:0140662">
    <property type="term" value="F:ATP-dependent protein folding chaperone"/>
    <property type="evidence" value="ECO:0007669"/>
    <property type="project" value="InterPro"/>
</dbReference>
<gene>
    <name evidence="4" type="ORF">PFISCL1PPCAC_4795</name>
</gene>
<name>A0AAV5V5E2_9BILA</name>
<dbReference type="SUPFAM" id="SSF100920">
    <property type="entry name" value="Heat shock protein 70kD (HSP70), peptide-binding domain"/>
    <property type="match status" value="1"/>
</dbReference>
<keyword evidence="3" id="KW-0067">ATP-binding</keyword>
<dbReference type="InterPro" id="IPR043129">
    <property type="entry name" value="ATPase_NBD"/>
</dbReference>
<dbReference type="Pfam" id="PF00012">
    <property type="entry name" value="HSP70"/>
    <property type="match status" value="1"/>
</dbReference>
<dbReference type="PRINTS" id="PR00301">
    <property type="entry name" value="HEATSHOCK70"/>
</dbReference>
<feature type="non-terminal residue" evidence="4">
    <location>
        <position position="492"/>
    </location>
</feature>
<dbReference type="Proteomes" id="UP001432322">
    <property type="component" value="Unassembled WGS sequence"/>
</dbReference>
<dbReference type="GO" id="GO:0005524">
    <property type="term" value="F:ATP binding"/>
    <property type="evidence" value="ECO:0007669"/>
    <property type="project" value="UniProtKB-KW"/>
</dbReference>
<evidence type="ECO:0000256" key="3">
    <source>
        <dbReference type="ARBA" id="ARBA00022840"/>
    </source>
</evidence>
<dbReference type="PROSITE" id="PS00329">
    <property type="entry name" value="HSP70_2"/>
    <property type="match status" value="1"/>
</dbReference>
<keyword evidence="5" id="KW-1185">Reference proteome</keyword>
<proteinExistence type="inferred from homology"/>
<evidence type="ECO:0000256" key="1">
    <source>
        <dbReference type="ARBA" id="ARBA00007381"/>
    </source>
</evidence>
<keyword evidence="2" id="KW-0547">Nucleotide-binding</keyword>
<organism evidence="4 5">
    <name type="scientific">Pristionchus fissidentatus</name>
    <dbReference type="NCBI Taxonomy" id="1538716"/>
    <lineage>
        <taxon>Eukaryota</taxon>
        <taxon>Metazoa</taxon>
        <taxon>Ecdysozoa</taxon>
        <taxon>Nematoda</taxon>
        <taxon>Chromadorea</taxon>
        <taxon>Rhabditida</taxon>
        <taxon>Rhabditina</taxon>
        <taxon>Diplogasteromorpha</taxon>
        <taxon>Diplogasteroidea</taxon>
        <taxon>Neodiplogasteridae</taxon>
        <taxon>Pristionchus</taxon>
    </lineage>
</organism>
<accession>A0AAV5V5E2</accession>
<dbReference type="CDD" id="cd24028">
    <property type="entry name" value="ASKHA_NBD_HSP70_HSPA1-like"/>
    <property type="match status" value="1"/>
</dbReference>
<dbReference type="AlphaFoldDB" id="A0AAV5V5E2"/>
<dbReference type="InterPro" id="IPR018181">
    <property type="entry name" value="Heat_shock_70_CS"/>
</dbReference>
<dbReference type="Gene3D" id="3.30.420.40">
    <property type="match status" value="3"/>
</dbReference>
<evidence type="ECO:0000313" key="4">
    <source>
        <dbReference type="EMBL" id="GMT13498.1"/>
    </source>
</evidence>
<dbReference type="InterPro" id="IPR013126">
    <property type="entry name" value="Hsp_70_fam"/>
</dbReference>
<dbReference type="PANTHER" id="PTHR19375">
    <property type="entry name" value="HEAT SHOCK PROTEIN 70KDA"/>
    <property type="match status" value="1"/>
</dbReference>
<sequence length="492" mass="53625">MSKAIGIDLGTTYTCVAYMKADNTIEVVKNKREETITPSVVTFENQLTFVGEDAVDRRGKDPKNTIFQVKRFMGRLAADPEIQSRSYPFEIVGSKKGDARIRVTPIGSDGVSKVLCPEQISSAILRYAKAIAERAMGHEVTEAVITVPANFTNTQRQATVDAGEIAGLTVKRIINEPTAAALAYGFGRTVLVYDLGGGTFDVSIVTIDGTDAVVKATQGLTFLGGEDFDRRIFEEAVAQLRKKVTRETFEDLCQDQFEQTIECVKDAIAQSGCATSSIDHVILVGGSSRIPRIRKMLQDIFGNSKLKFDVPADHAVARGAAILAASLTMKNGASEVGRVGGGAVRLADVTPFSLGTDITHDRARVIIPRNTPYPTSVKCGFTNGDDHMDNILFQILEGEKALASENNLLGEVTLECQPRLINENRIMATYSIDENGILHVHVKDEETGKEVQTTVKTSMLTIAERNQMVKDAKKRAATEAVELEKFNVRTLF</sequence>
<reference evidence="4" key="1">
    <citation type="submission" date="2023-10" db="EMBL/GenBank/DDBJ databases">
        <title>Genome assembly of Pristionchus species.</title>
        <authorList>
            <person name="Yoshida K."/>
            <person name="Sommer R.J."/>
        </authorList>
    </citation>
    <scope>NUCLEOTIDE SEQUENCE</scope>
    <source>
        <strain evidence="4">RS5133</strain>
    </source>
</reference>
<comment type="similarity">
    <text evidence="1">Belongs to the heat shock protein 70 family.</text>
</comment>
<evidence type="ECO:0000313" key="5">
    <source>
        <dbReference type="Proteomes" id="UP001432322"/>
    </source>
</evidence>
<dbReference type="SUPFAM" id="SSF53067">
    <property type="entry name" value="Actin-like ATPase domain"/>
    <property type="match status" value="2"/>
</dbReference>
<dbReference type="EMBL" id="BTSY01000002">
    <property type="protein sequence ID" value="GMT13498.1"/>
    <property type="molecule type" value="Genomic_DNA"/>
</dbReference>
<comment type="caution">
    <text evidence="4">The sequence shown here is derived from an EMBL/GenBank/DDBJ whole genome shotgun (WGS) entry which is preliminary data.</text>
</comment>
<dbReference type="GO" id="GO:0006950">
    <property type="term" value="P:response to stress"/>
    <property type="evidence" value="ECO:0007669"/>
    <property type="project" value="UniProtKB-ARBA"/>
</dbReference>
<dbReference type="PROSITE" id="PS01036">
    <property type="entry name" value="HSP70_3"/>
    <property type="match status" value="1"/>
</dbReference>
<protein>
    <submittedName>
        <fullName evidence="4">Uncharacterized protein</fullName>
    </submittedName>
</protein>
<evidence type="ECO:0000256" key="2">
    <source>
        <dbReference type="ARBA" id="ARBA00022741"/>
    </source>
</evidence>
<dbReference type="Gene3D" id="2.60.34.10">
    <property type="entry name" value="Substrate Binding Domain Of DNAk, Chain A, domain 1"/>
    <property type="match status" value="1"/>
</dbReference>
<dbReference type="InterPro" id="IPR029047">
    <property type="entry name" value="HSP70_peptide-bd_sf"/>
</dbReference>